<dbReference type="PANTHER" id="PTHR30055">
    <property type="entry name" value="HTH-TYPE TRANSCRIPTIONAL REGULATOR RUTR"/>
    <property type="match status" value="1"/>
</dbReference>
<reference evidence="6 7" key="1">
    <citation type="submission" date="2020-08" db="EMBL/GenBank/DDBJ databases">
        <title>Sequencing the genomes of 1000 actinobacteria strains.</title>
        <authorList>
            <person name="Klenk H.-P."/>
        </authorList>
    </citation>
    <scope>NUCLEOTIDE SEQUENCE [LARGE SCALE GENOMIC DNA]</scope>
    <source>
        <strain evidence="6 7">DSM 45913</strain>
    </source>
</reference>
<keyword evidence="3" id="KW-0804">Transcription</keyword>
<dbReference type="InterPro" id="IPR036271">
    <property type="entry name" value="Tet_transcr_reg_TetR-rel_C_sf"/>
</dbReference>
<evidence type="ECO:0000259" key="5">
    <source>
        <dbReference type="PROSITE" id="PS50977"/>
    </source>
</evidence>
<keyword evidence="7" id="KW-1185">Reference proteome</keyword>
<name>A0A7X0C185_9ACTN</name>
<dbReference type="SUPFAM" id="SSF48498">
    <property type="entry name" value="Tetracyclin repressor-like, C-terminal domain"/>
    <property type="match status" value="1"/>
</dbReference>
<evidence type="ECO:0000313" key="7">
    <source>
        <dbReference type="Proteomes" id="UP000583800"/>
    </source>
</evidence>
<comment type="caution">
    <text evidence="6">The sequence shown here is derived from an EMBL/GenBank/DDBJ whole genome shotgun (WGS) entry which is preliminary data.</text>
</comment>
<proteinExistence type="predicted"/>
<dbReference type="Proteomes" id="UP000583800">
    <property type="component" value="Unassembled WGS sequence"/>
</dbReference>
<accession>A0A7X0C185</accession>
<evidence type="ECO:0000313" key="6">
    <source>
        <dbReference type="EMBL" id="MBB6344834.1"/>
    </source>
</evidence>
<dbReference type="Pfam" id="PF00440">
    <property type="entry name" value="TetR_N"/>
    <property type="match status" value="1"/>
</dbReference>
<dbReference type="InterPro" id="IPR050109">
    <property type="entry name" value="HTH-type_TetR-like_transc_reg"/>
</dbReference>
<evidence type="ECO:0000256" key="1">
    <source>
        <dbReference type="ARBA" id="ARBA00023015"/>
    </source>
</evidence>
<dbReference type="InterPro" id="IPR023772">
    <property type="entry name" value="DNA-bd_HTH_TetR-type_CS"/>
</dbReference>
<evidence type="ECO:0000256" key="4">
    <source>
        <dbReference type="PROSITE-ProRule" id="PRU00335"/>
    </source>
</evidence>
<dbReference type="AlphaFoldDB" id="A0A7X0C185"/>
<evidence type="ECO:0000256" key="3">
    <source>
        <dbReference type="ARBA" id="ARBA00023163"/>
    </source>
</evidence>
<dbReference type="Gene3D" id="1.10.357.10">
    <property type="entry name" value="Tetracycline Repressor, domain 2"/>
    <property type="match status" value="1"/>
</dbReference>
<keyword evidence="1" id="KW-0805">Transcription regulation</keyword>
<gene>
    <name evidence="6" type="ORF">FHU36_001343</name>
</gene>
<dbReference type="InterPro" id="IPR009057">
    <property type="entry name" value="Homeodomain-like_sf"/>
</dbReference>
<dbReference type="PRINTS" id="PR00455">
    <property type="entry name" value="HTHTETR"/>
</dbReference>
<dbReference type="EMBL" id="JACHJB010000001">
    <property type="protein sequence ID" value="MBB6344834.1"/>
    <property type="molecule type" value="Genomic_DNA"/>
</dbReference>
<dbReference type="SUPFAM" id="SSF46689">
    <property type="entry name" value="Homeodomain-like"/>
    <property type="match status" value="1"/>
</dbReference>
<protein>
    <submittedName>
        <fullName evidence="6">AcrR family transcriptional regulator</fullName>
    </submittedName>
</protein>
<dbReference type="GO" id="GO:0003700">
    <property type="term" value="F:DNA-binding transcription factor activity"/>
    <property type="evidence" value="ECO:0007669"/>
    <property type="project" value="TreeGrafter"/>
</dbReference>
<organism evidence="6 7">
    <name type="scientific">Nonomuraea muscovyensis</name>
    <dbReference type="NCBI Taxonomy" id="1124761"/>
    <lineage>
        <taxon>Bacteria</taxon>
        <taxon>Bacillati</taxon>
        <taxon>Actinomycetota</taxon>
        <taxon>Actinomycetes</taxon>
        <taxon>Streptosporangiales</taxon>
        <taxon>Streptosporangiaceae</taxon>
        <taxon>Nonomuraea</taxon>
    </lineage>
</organism>
<dbReference type="PROSITE" id="PS50977">
    <property type="entry name" value="HTH_TETR_2"/>
    <property type="match status" value="1"/>
</dbReference>
<dbReference type="Gene3D" id="1.10.10.60">
    <property type="entry name" value="Homeodomain-like"/>
    <property type="match status" value="1"/>
</dbReference>
<dbReference type="GO" id="GO:0000976">
    <property type="term" value="F:transcription cis-regulatory region binding"/>
    <property type="evidence" value="ECO:0007669"/>
    <property type="project" value="TreeGrafter"/>
</dbReference>
<keyword evidence="2 4" id="KW-0238">DNA-binding</keyword>
<feature type="domain" description="HTH tetR-type" evidence="5">
    <location>
        <begin position="19"/>
        <end position="79"/>
    </location>
</feature>
<dbReference type="InterPro" id="IPR001647">
    <property type="entry name" value="HTH_TetR"/>
</dbReference>
<feature type="DNA-binding region" description="H-T-H motif" evidence="4">
    <location>
        <begin position="42"/>
        <end position="61"/>
    </location>
</feature>
<sequence>MAMRPKNKADGQERSFIETARRAQIVQCAIDVIAEAGYAQASLARIAKRAGISKGIISYHFDSKDELVQQIVQDAFALGDAFVRPRIEAQTTAAGMLRAYIEASVEFYRTHRQHMLALLDIWTNFRTEDGRQRLGMRDNEAEMSDVEQILRLGQATGEFGEFSTRVLAVAVKQAVDGVLILMASYDDVDFDTYARELAALFDRATCRESRP</sequence>
<dbReference type="PROSITE" id="PS01081">
    <property type="entry name" value="HTH_TETR_1"/>
    <property type="match status" value="1"/>
</dbReference>
<dbReference type="PANTHER" id="PTHR30055:SF234">
    <property type="entry name" value="HTH-TYPE TRANSCRIPTIONAL REGULATOR BETI"/>
    <property type="match status" value="1"/>
</dbReference>
<evidence type="ECO:0000256" key="2">
    <source>
        <dbReference type="ARBA" id="ARBA00023125"/>
    </source>
</evidence>